<dbReference type="Proteomes" id="UP000240760">
    <property type="component" value="Unassembled WGS sequence"/>
</dbReference>
<evidence type="ECO:0000313" key="1">
    <source>
        <dbReference type="EMBL" id="PTB80958.1"/>
    </source>
</evidence>
<accession>A0A2T4CHF6</accession>
<sequence length="86" mass="9741">MRQHAPQVALLLTALHRQGHARPCLPVRGAAWGWCELAREALMQATEPLYQTSTYIQLDDPKRRRLITAALIPSNPQATHRYSLVD</sequence>
<keyword evidence="2" id="KW-1185">Reference proteome</keyword>
<reference evidence="1 2" key="1">
    <citation type="submission" date="2016-07" db="EMBL/GenBank/DDBJ databases">
        <title>Multiple horizontal gene transfer events from other fungi enriched the ability of initially mycotrophic Trichoderma (Ascomycota) to feed on dead plant biomass.</title>
        <authorList>
            <consortium name="DOE Joint Genome Institute"/>
            <person name="Aerts A."/>
            <person name="Atanasova L."/>
            <person name="Chenthamara K."/>
            <person name="Zhang J."/>
            <person name="Grujic M."/>
            <person name="Henrissat B."/>
            <person name="Kuo A."/>
            <person name="Salamov A."/>
            <person name="Lipzen A."/>
            <person name="Labutti K."/>
            <person name="Barry K."/>
            <person name="Miao Y."/>
            <person name="Rahimi M.J."/>
            <person name="Shen Q."/>
            <person name="Grigoriev I.V."/>
            <person name="Kubicek C.P."/>
            <person name="Druzhinina I.S."/>
        </authorList>
    </citation>
    <scope>NUCLEOTIDE SEQUENCE [LARGE SCALE GENOMIC DNA]</scope>
    <source>
        <strain evidence="1 2">ATCC 18648</strain>
    </source>
</reference>
<name>A0A2T4CHF6_TRILO</name>
<organism evidence="1 2">
    <name type="scientific">Trichoderma longibrachiatum ATCC 18648</name>
    <dbReference type="NCBI Taxonomy" id="983965"/>
    <lineage>
        <taxon>Eukaryota</taxon>
        <taxon>Fungi</taxon>
        <taxon>Dikarya</taxon>
        <taxon>Ascomycota</taxon>
        <taxon>Pezizomycotina</taxon>
        <taxon>Sordariomycetes</taxon>
        <taxon>Hypocreomycetidae</taxon>
        <taxon>Hypocreales</taxon>
        <taxon>Hypocreaceae</taxon>
        <taxon>Trichoderma</taxon>
    </lineage>
</organism>
<gene>
    <name evidence="1" type="ORF">M440DRAFT_72447</name>
</gene>
<dbReference type="AlphaFoldDB" id="A0A2T4CHF6"/>
<dbReference type="EMBL" id="KZ679126">
    <property type="protein sequence ID" value="PTB80958.1"/>
    <property type="molecule type" value="Genomic_DNA"/>
</dbReference>
<protein>
    <submittedName>
        <fullName evidence="1">Uncharacterized protein</fullName>
    </submittedName>
</protein>
<proteinExistence type="predicted"/>
<evidence type="ECO:0000313" key="2">
    <source>
        <dbReference type="Proteomes" id="UP000240760"/>
    </source>
</evidence>